<dbReference type="Proteomes" id="UP001596091">
    <property type="component" value="Unassembled WGS sequence"/>
</dbReference>
<organism evidence="5 6">
    <name type="scientific">Acidicapsa dinghuensis</name>
    <dbReference type="NCBI Taxonomy" id="2218256"/>
    <lineage>
        <taxon>Bacteria</taxon>
        <taxon>Pseudomonadati</taxon>
        <taxon>Acidobacteriota</taxon>
        <taxon>Terriglobia</taxon>
        <taxon>Terriglobales</taxon>
        <taxon>Acidobacteriaceae</taxon>
        <taxon>Acidicapsa</taxon>
    </lineage>
</organism>
<dbReference type="SUPFAM" id="SSF53822">
    <property type="entry name" value="Periplasmic binding protein-like I"/>
    <property type="match status" value="1"/>
</dbReference>
<dbReference type="InterPro" id="IPR046335">
    <property type="entry name" value="LacI/GalR-like_sensor"/>
</dbReference>
<dbReference type="PROSITE" id="PS50932">
    <property type="entry name" value="HTH_LACI_2"/>
    <property type="match status" value="1"/>
</dbReference>
<dbReference type="Gene3D" id="1.10.260.40">
    <property type="entry name" value="lambda repressor-like DNA-binding domains"/>
    <property type="match status" value="1"/>
</dbReference>
<dbReference type="Pfam" id="PF13377">
    <property type="entry name" value="Peripla_BP_3"/>
    <property type="match status" value="1"/>
</dbReference>
<evidence type="ECO:0000259" key="4">
    <source>
        <dbReference type="PROSITE" id="PS50932"/>
    </source>
</evidence>
<protein>
    <submittedName>
        <fullName evidence="5">LacI family DNA-binding transcriptional regulator</fullName>
    </submittedName>
</protein>
<dbReference type="CDD" id="cd06267">
    <property type="entry name" value="PBP1_LacI_sugar_binding-like"/>
    <property type="match status" value="1"/>
</dbReference>
<accession>A0ABW1E9Y1</accession>
<evidence type="ECO:0000256" key="1">
    <source>
        <dbReference type="ARBA" id="ARBA00023015"/>
    </source>
</evidence>
<dbReference type="RefSeq" id="WP_263334341.1">
    <property type="nucleotide sequence ID" value="NZ_JAGSYH010000002.1"/>
</dbReference>
<evidence type="ECO:0000256" key="2">
    <source>
        <dbReference type="ARBA" id="ARBA00023125"/>
    </source>
</evidence>
<dbReference type="EMBL" id="JBHSPH010000001">
    <property type="protein sequence ID" value="MFC5861139.1"/>
    <property type="molecule type" value="Genomic_DNA"/>
</dbReference>
<feature type="domain" description="HTH lacI-type" evidence="4">
    <location>
        <begin position="15"/>
        <end position="72"/>
    </location>
</feature>
<keyword evidence="1" id="KW-0805">Transcription regulation</keyword>
<dbReference type="SMART" id="SM00354">
    <property type="entry name" value="HTH_LACI"/>
    <property type="match status" value="1"/>
</dbReference>
<dbReference type="GO" id="GO:0003677">
    <property type="term" value="F:DNA binding"/>
    <property type="evidence" value="ECO:0007669"/>
    <property type="project" value="UniProtKB-KW"/>
</dbReference>
<proteinExistence type="predicted"/>
<keyword evidence="2 5" id="KW-0238">DNA-binding</keyword>
<dbReference type="PANTHER" id="PTHR30146:SF109">
    <property type="entry name" value="HTH-TYPE TRANSCRIPTIONAL REGULATOR GALS"/>
    <property type="match status" value="1"/>
</dbReference>
<keyword evidence="6" id="KW-1185">Reference proteome</keyword>
<evidence type="ECO:0000313" key="5">
    <source>
        <dbReference type="EMBL" id="MFC5861139.1"/>
    </source>
</evidence>
<dbReference type="InterPro" id="IPR000843">
    <property type="entry name" value="HTH_LacI"/>
</dbReference>
<comment type="caution">
    <text evidence="5">The sequence shown here is derived from an EMBL/GenBank/DDBJ whole genome shotgun (WGS) entry which is preliminary data.</text>
</comment>
<dbReference type="SUPFAM" id="SSF47413">
    <property type="entry name" value="lambda repressor-like DNA-binding domains"/>
    <property type="match status" value="1"/>
</dbReference>
<gene>
    <name evidence="5" type="ORF">ACFPT7_02415</name>
</gene>
<reference evidence="6" key="1">
    <citation type="journal article" date="2019" name="Int. J. Syst. Evol. Microbiol.">
        <title>The Global Catalogue of Microorganisms (GCM) 10K type strain sequencing project: providing services to taxonomists for standard genome sequencing and annotation.</title>
        <authorList>
            <consortium name="The Broad Institute Genomics Platform"/>
            <consortium name="The Broad Institute Genome Sequencing Center for Infectious Disease"/>
            <person name="Wu L."/>
            <person name="Ma J."/>
        </authorList>
    </citation>
    <scope>NUCLEOTIDE SEQUENCE [LARGE SCALE GENOMIC DNA]</scope>
    <source>
        <strain evidence="6">JCM 4087</strain>
    </source>
</reference>
<dbReference type="CDD" id="cd01392">
    <property type="entry name" value="HTH_LacI"/>
    <property type="match status" value="1"/>
</dbReference>
<sequence>MTKRRASTSPKSQTISLRTLGEYLNLSPATISLVLNNAAGVRSIPQETRERVREAARLFNYRPSFFARSLRKGQTFSVGVLVPDLCDGYATQVLEGMEDVLIEEGYFYFIASHRRRQDLLEEYPNLLLSRSVEGFIAIDTMLQHELPVPVVAVAGHRTIRGVTNVVLDQKRAAELILKHLHKLGHRRIAFMRGGSYSSDADDRWECLMQTAQELQLPLRPEWQVRPELKVIRPELGYMPTIELLSRKANQRTGTDASAENHFTALVCYNDIAAIGAIRAIRERGLRVPEDISVVGFDDIQAAAFQNPSLTTIRQPLRSMGETAARIVLKRIRAHAENQADEPEEETVPVLPELVIRESTAPPGVAAK</sequence>
<evidence type="ECO:0000313" key="6">
    <source>
        <dbReference type="Proteomes" id="UP001596091"/>
    </source>
</evidence>
<name>A0ABW1E9Y1_9BACT</name>
<dbReference type="InterPro" id="IPR028082">
    <property type="entry name" value="Peripla_BP_I"/>
</dbReference>
<evidence type="ECO:0000256" key="3">
    <source>
        <dbReference type="ARBA" id="ARBA00023163"/>
    </source>
</evidence>
<dbReference type="Gene3D" id="3.40.50.2300">
    <property type="match status" value="2"/>
</dbReference>
<dbReference type="Pfam" id="PF00356">
    <property type="entry name" value="LacI"/>
    <property type="match status" value="1"/>
</dbReference>
<dbReference type="PANTHER" id="PTHR30146">
    <property type="entry name" value="LACI-RELATED TRANSCRIPTIONAL REPRESSOR"/>
    <property type="match status" value="1"/>
</dbReference>
<dbReference type="InterPro" id="IPR010982">
    <property type="entry name" value="Lambda_DNA-bd_dom_sf"/>
</dbReference>
<keyword evidence="3" id="KW-0804">Transcription</keyword>